<evidence type="ECO:0008006" key="3">
    <source>
        <dbReference type="Google" id="ProtNLM"/>
    </source>
</evidence>
<organism evidence="1 2">
    <name type="scientific">Verticillium nonalfalfae</name>
    <dbReference type="NCBI Taxonomy" id="1051616"/>
    <lineage>
        <taxon>Eukaryota</taxon>
        <taxon>Fungi</taxon>
        <taxon>Dikarya</taxon>
        <taxon>Ascomycota</taxon>
        <taxon>Pezizomycotina</taxon>
        <taxon>Sordariomycetes</taxon>
        <taxon>Hypocreomycetidae</taxon>
        <taxon>Glomerellales</taxon>
        <taxon>Plectosphaerellaceae</taxon>
        <taxon>Verticillium</taxon>
    </lineage>
</organism>
<dbReference type="GO" id="GO:0003677">
    <property type="term" value="F:DNA binding"/>
    <property type="evidence" value="ECO:0007669"/>
    <property type="project" value="InterPro"/>
</dbReference>
<dbReference type="GeneID" id="39606545"/>
<comment type="caution">
    <text evidence="1">The sequence shown here is derived from an EMBL/GenBank/DDBJ whole genome shotgun (WGS) entry which is preliminary data.</text>
</comment>
<dbReference type="SUPFAM" id="SSF55455">
    <property type="entry name" value="SRF-like"/>
    <property type="match status" value="1"/>
</dbReference>
<gene>
    <name evidence="1" type="ORF">D7B24_002856</name>
</gene>
<dbReference type="GO" id="GO:0045944">
    <property type="term" value="P:positive regulation of transcription by RNA polymerase II"/>
    <property type="evidence" value="ECO:0007669"/>
    <property type="project" value="UniProtKB-ARBA"/>
</dbReference>
<sequence length="551" mass="63675">MQWARYLTQFQAEPIADRASVTHVTRKQRQSSYQKWQIFFRNVLDLDPDDIWLRLCDGNPESIGYCQAFLHDYVVNSLEKRVSLGPEEYELARTVTCTKTILEVWKGLVRHADDHVLQAKRRSDPKKSAHWTLSVSERCTGPVSKISLWIREGLTDSLGLQRDQTFEKVEMTEKDVLLILTTLWQRADDIPCTASERVAFHFVVLMMAIGGFRQGTLTRFLLSFSVTSMPCLLTDLSSLIISKALKDKAFSGKYGSALEMLSVPNLQGQHLIPLPWDKSMLERPIFEISPQKYHQIWQRTLLVLGCRRMDRPYSLRVGAAGRVDDPHPEDYAKWNQRSDIQELDKQLAEVPRTTAADKENAQRIASRRGHIVATLSKLQVMQRREEYFLEADRLRGQGRSTEHLVSRTMRPKAGRYTVSSAAATIISRYMQITPLPLKPYDLEEIRKSRKRAATKFSKRRKTFLRRAHDLSQDCQAKVYTFIEYNRRTWVFTSEPDQASFPPTKDEILRIYPLPEIFIPSMFSTLPQVHNDKHDVVDSALSDRFDTHVADQ</sequence>
<keyword evidence="2" id="KW-1185">Reference proteome</keyword>
<dbReference type="EMBL" id="RBVV01000174">
    <property type="protein sequence ID" value="RNJ52810.1"/>
    <property type="molecule type" value="Genomic_DNA"/>
</dbReference>
<dbReference type="RefSeq" id="XP_028490968.1">
    <property type="nucleotide sequence ID" value="XM_028637053.1"/>
</dbReference>
<dbReference type="GO" id="GO:0046983">
    <property type="term" value="F:protein dimerization activity"/>
    <property type="evidence" value="ECO:0007669"/>
    <property type="project" value="InterPro"/>
</dbReference>
<dbReference type="AlphaFoldDB" id="A0A3M9Y0Z4"/>
<accession>A0A3M9Y0Z4</accession>
<dbReference type="InterPro" id="IPR036879">
    <property type="entry name" value="TF_MADSbox_sf"/>
</dbReference>
<evidence type="ECO:0000313" key="2">
    <source>
        <dbReference type="Proteomes" id="UP000267145"/>
    </source>
</evidence>
<proteinExistence type="predicted"/>
<reference evidence="1 2" key="1">
    <citation type="submission" date="2018-10" db="EMBL/GenBank/DDBJ databases">
        <title>Genome sequence of Verticillium nonalfalfae VnAa140.</title>
        <authorList>
            <person name="Stajich J.E."/>
            <person name="Kasson M.T."/>
        </authorList>
    </citation>
    <scope>NUCLEOTIDE SEQUENCE [LARGE SCALE GENOMIC DNA]</scope>
    <source>
        <strain evidence="1 2">VnAa140</strain>
    </source>
</reference>
<name>A0A3M9Y0Z4_9PEZI</name>
<evidence type="ECO:0000313" key="1">
    <source>
        <dbReference type="EMBL" id="RNJ52810.1"/>
    </source>
</evidence>
<protein>
    <recommendedName>
        <fullName evidence="3">MADS-box domain-containing protein</fullName>
    </recommendedName>
</protein>
<dbReference type="Proteomes" id="UP000267145">
    <property type="component" value="Unassembled WGS sequence"/>
</dbReference>